<gene>
    <name evidence="7" type="ORF">H4O24_04890</name>
</gene>
<dbReference type="AlphaFoldDB" id="A0A7G6VW73"/>
<feature type="transmembrane region" description="Helical" evidence="6">
    <location>
        <begin position="88"/>
        <end position="109"/>
    </location>
</feature>
<organism evidence="7 8">
    <name type="scientific">Croceicoccus marinus</name>
    <dbReference type="NCBI Taxonomy" id="450378"/>
    <lineage>
        <taxon>Bacteria</taxon>
        <taxon>Pseudomonadati</taxon>
        <taxon>Pseudomonadota</taxon>
        <taxon>Alphaproteobacteria</taxon>
        <taxon>Sphingomonadales</taxon>
        <taxon>Erythrobacteraceae</taxon>
        <taxon>Croceicoccus</taxon>
    </lineage>
</organism>
<evidence type="ECO:0000256" key="4">
    <source>
        <dbReference type="ARBA" id="ARBA00022989"/>
    </source>
</evidence>
<evidence type="ECO:0000256" key="6">
    <source>
        <dbReference type="SAM" id="Phobius"/>
    </source>
</evidence>
<evidence type="ECO:0000256" key="3">
    <source>
        <dbReference type="ARBA" id="ARBA00022692"/>
    </source>
</evidence>
<feature type="transmembrane region" description="Helical" evidence="6">
    <location>
        <begin position="337"/>
        <end position="354"/>
    </location>
</feature>
<feature type="transmembrane region" description="Helical" evidence="6">
    <location>
        <begin position="35"/>
        <end position="57"/>
    </location>
</feature>
<evidence type="ECO:0000313" key="7">
    <source>
        <dbReference type="EMBL" id="QNE05988.1"/>
    </source>
</evidence>
<feature type="transmembrane region" description="Helical" evidence="6">
    <location>
        <begin position="310"/>
        <end position="330"/>
    </location>
</feature>
<dbReference type="PANTHER" id="PTHR33529:SF6">
    <property type="entry name" value="YJGP_YJGQ FAMILY PERMEASE"/>
    <property type="match status" value="1"/>
</dbReference>
<proteinExistence type="predicted"/>
<evidence type="ECO:0000256" key="5">
    <source>
        <dbReference type="ARBA" id="ARBA00023136"/>
    </source>
</evidence>
<keyword evidence="2" id="KW-1003">Cell membrane</keyword>
<evidence type="ECO:0000313" key="8">
    <source>
        <dbReference type="Proteomes" id="UP000515297"/>
    </source>
</evidence>
<feature type="transmembrane region" description="Helical" evidence="6">
    <location>
        <begin position="366"/>
        <end position="389"/>
    </location>
</feature>
<keyword evidence="5 6" id="KW-0472">Membrane</keyword>
<keyword evidence="4 6" id="KW-1133">Transmembrane helix</keyword>
<comment type="subcellular location">
    <subcellularLocation>
        <location evidence="1">Cell membrane</location>
        <topology evidence="1">Multi-pass membrane protein</topology>
    </subcellularLocation>
</comment>
<feature type="transmembrane region" description="Helical" evidence="6">
    <location>
        <begin position="130"/>
        <end position="149"/>
    </location>
</feature>
<reference evidence="7 8" key="1">
    <citation type="submission" date="2020-08" db="EMBL/GenBank/DDBJ databases">
        <authorList>
            <person name="Liu G."/>
            <person name="Sun C."/>
        </authorList>
    </citation>
    <scope>NUCLEOTIDE SEQUENCE [LARGE SCALE GENOMIC DNA]</scope>
    <source>
        <strain evidence="7 8">OT19</strain>
    </source>
</reference>
<dbReference type="GO" id="GO:0015920">
    <property type="term" value="P:lipopolysaccharide transport"/>
    <property type="evidence" value="ECO:0007669"/>
    <property type="project" value="TreeGrafter"/>
</dbReference>
<keyword evidence="3 6" id="KW-0812">Transmembrane</keyword>
<dbReference type="Proteomes" id="UP000515297">
    <property type="component" value="Chromosome"/>
</dbReference>
<dbReference type="EMBL" id="CP060052">
    <property type="protein sequence ID" value="QNE05988.1"/>
    <property type="molecule type" value="Genomic_DNA"/>
</dbReference>
<accession>A0A7G6VW73</accession>
<evidence type="ECO:0000256" key="1">
    <source>
        <dbReference type="ARBA" id="ARBA00004651"/>
    </source>
</evidence>
<dbReference type="InterPro" id="IPR005495">
    <property type="entry name" value="LptG/LptF_permease"/>
</dbReference>
<evidence type="ECO:0000256" key="2">
    <source>
        <dbReference type="ARBA" id="ARBA00022475"/>
    </source>
</evidence>
<dbReference type="PANTHER" id="PTHR33529">
    <property type="entry name" value="SLR0882 PROTEIN-RELATED"/>
    <property type="match status" value="1"/>
</dbReference>
<protein>
    <submittedName>
        <fullName evidence="7">LptF/LptG family permease</fullName>
    </submittedName>
</protein>
<name>A0A7G6VW73_9SPHN</name>
<dbReference type="GO" id="GO:0043190">
    <property type="term" value="C:ATP-binding cassette (ABC) transporter complex"/>
    <property type="evidence" value="ECO:0007669"/>
    <property type="project" value="TreeGrafter"/>
</dbReference>
<dbReference type="Pfam" id="PF03739">
    <property type="entry name" value="LptF_LptG"/>
    <property type="match status" value="1"/>
</dbReference>
<sequence>MRLRRHNPDALTGRLPTPKARPDLFKNFITDVDRYIFKLVLMPMLGTLALAASLLILDKMLRLFEVVADEGGPIGVIFRMLANLLPEYMSLAIPLGLMLGILFAFRKLATSSELDVMRAVGLGYTRLLRVPYLITLALVALNFVLVYFVQPVARYDYSRLTFELQSGALGASIKVGEFTTLEDRTALRIEESRDNGRELSGIFARVTQPDGDMLSISARQGQFLANEDEPNTIILRLTDGTIVQDQRAIPTPRVLSFASYDLPIDLPEIERFRTRGGAEKEYILPELLNLGWNENISEELRNQTLASLNFRLVEVLMMLLLPLLAVSLAIPPKRSSSTLGVFVSIVMVVAYHKVNQYGEDVAALGLVSPLVSLWVPFALFAALIGWMYWRVSYVPGGQAIGWLEKGAAVVAKRFMVIFRLLRFNGNRELAAKARAAHDAEQSRAA</sequence>